<accession>H0WI74</accession>
<evidence type="ECO:0000256" key="6">
    <source>
        <dbReference type="SAM" id="Phobius"/>
    </source>
</evidence>
<evidence type="ECO:0008006" key="11">
    <source>
        <dbReference type="Google" id="ProtNLM"/>
    </source>
</evidence>
<dbReference type="eggNOG" id="KOG4193">
    <property type="taxonomic scope" value="Eukaryota"/>
</dbReference>
<keyword evidence="4 6" id="KW-0472">Membrane</keyword>
<proteinExistence type="predicted"/>
<evidence type="ECO:0000256" key="4">
    <source>
        <dbReference type="ARBA" id="ARBA00023136"/>
    </source>
</evidence>
<dbReference type="SMART" id="SM00303">
    <property type="entry name" value="GPS"/>
    <property type="match status" value="1"/>
</dbReference>
<feature type="transmembrane region" description="Helical" evidence="6">
    <location>
        <begin position="240"/>
        <end position="263"/>
    </location>
</feature>
<dbReference type="EMBL" id="AAQR03189590">
    <property type="status" value="NOT_ANNOTATED_CDS"/>
    <property type="molecule type" value="Genomic_DNA"/>
</dbReference>
<dbReference type="InterPro" id="IPR057244">
    <property type="entry name" value="GAIN_B"/>
</dbReference>
<dbReference type="Gene3D" id="1.20.1070.10">
    <property type="entry name" value="Rhodopsin 7-helix transmembrane proteins"/>
    <property type="match status" value="1"/>
</dbReference>
<dbReference type="Proteomes" id="UP000005225">
    <property type="component" value="Unassembled WGS sequence"/>
</dbReference>
<dbReference type="InterPro" id="IPR053986">
    <property type="entry name" value="GPR128_GAIN_subdom_B"/>
</dbReference>
<dbReference type="PANTHER" id="PTHR47767">
    <property type="entry name" value="ADHESION G PROTEIN-COUPLED RECEPTOR G7"/>
    <property type="match status" value="1"/>
</dbReference>
<dbReference type="InterPro" id="IPR000832">
    <property type="entry name" value="GPCR_2_secretin-like"/>
</dbReference>
<dbReference type="GO" id="GO:0004930">
    <property type="term" value="F:G protein-coupled receptor activity"/>
    <property type="evidence" value="ECO:0007669"/>
    <property type="project" value="InterPro"/>
</dbReference>
<keyword evidence="10" id="KW-1185">Reference proteome</keyword>
<evidence type="ECO:0000256" key="1">
    <source>
        <dbReference type="ARBA" id="ARBA00004141"/>
    </source>
</evidence>
<organism evidence="9 10">
    <name type="scientific">Otolemur garnettii</name>
    <name type="common">Small-eared galago</name>
    <name type="synonym">Garnett's greater bushbaby</name>
    <dbReference type="NCBI Taxonomy" id="30611"/>
    <lineage>
        <taxon>Eukaryota</taxon>
        <taxon>Metazoa</taxon>
        <taxon>Chordata</taxon>
        <taxon>Craniata</taxon>
        <taxon>Vertebrata</taxon>
        <taxon>Euteleostomi</taxon>
        <taxon>Mammalia</taxon>
        <taxon>Eutheria</taxon>
        <taxon>Euarchontoglires</taxon>
        <taxon>Primates</taxon>
        <taxon>Strepsirrhini</taxon>
        <taxon>Lorisiformes</taxon>
        <taxon>Galagidae</taxon>
        <taxon>Otolemur</taxon>
    </lineage>
</organism>
<keyword evidence="3 6" id="KW-1133">Transmembrane helix</keyword>
<dbReference type="EMBL" id="AAQR03189592">
    <property type="status" value="NOT_ANNOTATED_CDS"/>
    <property type="molecule type" value="Genomic_DNA"/>
</dbReference>
<dbReference type="Pfam" id="PF22261">
    <property type="entry name" value="GPR128_GAIN_subdom_B"/>
    <property type="match status" value="1"/>
</dbReference>
<dbReference type="STRING" id="30611.ENSOGAP00000001113"/>
<dbReference type="PANTHER" id="PTHR47767:SF1">
    <property type="entry name" value="ADHESION G PROTEIN-COUPLED RECEPTOR G7"/>
    <property type="match status" value="1"/>
</dbReference>
<evidence type="ECO:0000313" key="10">
    <source>
        <dbReference type="Proteomes" id="UP000005225"/>
    </source>
</evidence>
<evidence type="ECO:0000313" key="9">
    <source>
        <dbReference type="Ensembl" id="ENSOGAP00000001113.2"/>
    </source>
</evidence>
<dbReference type="InterPro" id="IPR000203">
    <property type="entry name" value="GPS"/>
</dbReference>
<dbReference type="GeneTree" id="ENSGT00940000159169"/>
<dbReference type="InterPro" id="IPR053066">
    <property type="entry name" value="ADGR_G7"/>
</dbReference>
<dbReference type="InterPro" id="IPR017981">
    <property type="entry name" value="GPCR_2-like_7TM"/>
</dbReference>
<dbReference type="Ensembl" id="ENSOGAT00000001245.2">
    <property type="protein sequence ID" value="ENSOGAP00000001113.2"/>
    <property type="gene ID" value="ENSOGAG00000001244.2"/>
</dbReference>
<reference evidence="10" key="1">
    <citation type="submission" date="2011-03" db="EMBL/GenBank/DDBJ databases">
        <title>Version 3 of the genome sequence of Otolemur garnettii (Bushbaby).</title>
        <authorList>
            <consortium name="The Broad Institute Genome Sequencing Platform"/>
            <person name="Di Palma F."/>
            <person name="Johnson J."/>
            <person name="Lander E.S."/>
            <person name="Lindblad-Toh K."/>
            <person name="Jaffe D.B."/>
            <person name="Gnerre S."/>
            <person name="MacCallum I."/>
            <person name="Przybylski D."/>
            <person name="Ribeiro F.J."/>
            <person name="Burton J.N."/>
            <person name="Walker B.J."/>
            <person name="Sharpe T."/>
            <person name="Hall G."/>
        </authorList>
    </citation>
    <scope>NUCLEOTIDE SEQUENCE [LARGE SCALE GENOMIC DNA]</scope>
</reference>
<evidence type="ECO:0000259" key="8">
    <source>
        <dbReference type="PROSITE" id="PS50261"/>
    </source>
</evidence>
<feature type="domain" description="G-protein coupled receptors family 2 profile 2" evidence="8">
    <location>
        <begin position="142"/>
        <end position="419"/>
    </location>
</feature>
<dbReference type="InterPro" id="IPR046338">
    <property type="entry name" value="GAIN_dom_sf"/>
</dbReference>
<dbReference type="OMA" id="IRTNCSW"/>
<keyword evidence="2 6" id="KW-0812">Transmembrane</keyword>
<reference evidence="9" key="3">
    <citation type="submission" date="2025-09" db="UniProtKB">
        <authorList>
            <consortium name="Ensembl"/>
        </authorList>
    </citation>
    <scope>IDENTIFICATION</scope>
</reference>
<dbReference type="Gene3D" id="2.60.220.50">
    <property type="match status" value="1"/>
</dbReference>
<dbReference type="Pfam" id="PF01825">
    <property type="entry name" value="GPS"/>
    <property type="match status" value="1"/>
</dbReference>
<dbReference type="AlphaFoldDB" id="H0WI74"/>
<evidence type="ECO:0000259" key="7">
    <source>
        <dbReference type="PROSITE" id="PS50221"/>
    </source>
</evidence>
<dbReference type="PROSITE" id="PS50261">
    <property type="entry name" value="G_PROTEIN_RECEP_F2_4"/>
    <property type="match status" value="1"/>
</dbReference>
<keyword evidence="5" id="KW-1015">Disulfide bond</keyword>
<feature type="domain" description="GAIN-B" evidence="7">
    <location>
        <begin position="1"/>
        <end position="135"/>
    </location>
</feature>
<dbReference type="InParanoid" id="H0WI74"/>
<dbReference type="GO" id="GO:0016020">
    <property type="term" value="C:membrane"/>
    <property type="evidence" value="ECO:0007669"/>
    <property type="project" value="UniProtKB-SubCell"/>
</dbReference>
<evidence type="ECO:0000256" key="3">
    <source>
        <dbReference type="ARBA" id="ARBA00022989"/>
    </source>
</evidence>
<name>H0WI74_OTOGA</name>
<dbReference type="EMBL" id="AAQR03189591">
    <property type="status" value="NOT_ANNOTATED_CDS"/>
    <property type="molecule type" value="Genomic_DNA"/>
</dbReference>
<feature type="transmembrane region" description="Helical" evidence="6">
    <location>
        <begin position="377"/>
        <end position="398"/>
    </location>
</feature>
<protein>
    <recommendedName>
        <fullName evidence="11">Adhesion G protein-coupled receptor G7</fullName>
    </recommendedName>
</protein>
<sequence>MTWDFVFLDSFIDFNVFPPQHTGTTKACGFVVYQNNKLFQSKTFITKSNFSQKIISSKTDDNKEVQHASVEMVFSPKYSREEFQLYSFACVFWNFSMNDWDTYGCDKVKGHDGFLQYRCNHTTNFAVLMVTSRKAYLWRLPWDAGAGVSCSLSITKMQNTKVFILIFRKVRKTSVTWVLVSLCTSMLIFNLLFVFGIENSNKNLKTSNDDMNSIDFSTNELGSQDIISTPNAACTVTAAFLHYFLLVTFTWTGLSAAQLYFLLVRTMKPLPQHFILFISLIGWPRESQLVTVGAVYAQNSNDVSWELVFRQETTSFCWRLVPPPSTFWIFLGVRHTDILIKQIKKQYCQMNMHSIWESNKDNFLLPSTKKISSLKKIVSTSSIAVTFGITWVLGYLMLIENDTIRNIFSYVFCFFNTTQ</sequence>
<dbReference type="GO" id="GO:0007166">
    <property type="term" value="P:cell surface receptor signaling pathway"/>
    <property type="evidence" value="ECO:0007669"/>
    <property type="project" value="InterPro"/>
</dbReference>
<dbReference type="PROSITE" id="PS50221">
    <property type="entry name" value="GAIN_B"/>
    <property type="match status" value="1"/>
</dbReference>
<feature type="transmembrane region" description="Helical" evidence="6">
    <location>
        <begin position="175"/>
        <end position="197"/>
    </location>
</feature>
<dbReference type="Pfam" id="PF00002">
    <property type="entry name" value="7tm_2"/>
    <property type="match status" value="1"/>
</dbReference>
<evidence type="ECO:0000256" key="5">
    <source>
        <dbReference type="ARBA" id="ARBA00023157"/>
    </source>
</evidence>
<reference evidence="9" key="2">
    <citation type="submission" date="2025-08" db="UniProtKB">
        <authorList>
            <consortium name="Ensembl"/>
        </authorList>
    </citation>
    <scope>IDENTIFICATION</scope>
</reference>
<evidence type="ECO:0000256" key="2">
    <source>
        <dbReference type="ARBA" id="ARBA00022692"/>
    </source>
</evidence>
<comment type="subcellular location">
    <subcellularLocation>
        <location evidence="1">Membrane</location>
        <topology evidence="1">Multi-pass membrane protein</topology>
    </subcellularLocation>
</comment>
<dbReference type="HOGENOM" id="CLU_042283_0_0_1"/>